<protein>
    <submittedName>
        <fullName evidence="2">17606_t:CDS:1</fullName>
    </submittedName>
</protein>
<gene>
    <name evidence="2" type="ORF">RFULGI_LOCUS17263</name>
</gene>
<accession>A0A9N9JU91</accession>
<dbReference type="AlphaFoldDB" id="A0A9N9JU91"/>
<evidence type="ECO:0000313" key="3">
    <source>
        <dbReference type="Proteomes" id="UP000789396"/>
    </source>
</evidence>
<evidence type="ECO:0000256" key="1">
    <source>
        <dbReference type="SAM" id="MobiDB-lite"/>
    </source>
</evidence>
<evidence type="ECO:0000313" key="2">
    <source>
        <dbReference type="EMBL" id="CAG8796392.1"/>
    </source>
</evidence>
<dbReference type="EMBL" id="CAJVPZ010066711">
    <property type="protein sequence ID" value="CAG8796392.1"/>
    <property type="molecule type" value="Genomic_DNA"/>
</dbReference>
<keyword evidence="3" id="KW-1185">Reference proteome</keyword>
<feature type="non-terminal residue" evidence="2">
    <location>
        <position position="1"/>
    </location>
</feature>
<reference evidence="2" key="1">
    <citation type="submission" date="2021-06" db="EMBL/GenBank/DDBJ databases">
        <authorList>
            <person name="Kallberg Y."/>
            <person name="Tangrot J."/>
            <person name="Rosling A."/>
        </authorList>
    </citation>
    <scope>NUCLEOTIDE SEQUENCE</scope>
    <source>
        <strain evidence="2">IN212</strain>
    </source>
</reference>
<feature type="non-terminal residue" evidence="2">
    <location>
        <position position="52"/>
    </location>
</feature>
<name>A0A9N9JU91_9GLOM</name>
<sequence>SNNSLDVNNPVAKARKGHPQSQIYNIKSCEKKHNNFETNDNSNSFESGSYDE</sequence>
<organism evidence="2 3">
    <name type="scientific">Racocetra fulgida</name>
    <dbReference type="NCBI Taxonomy" id="60492"/>
    <lineage>
        <taxon>Eukaryota</taxon>
        <taxon>Fungi</taxon>
        <taxon>Fungi incertae sedis</taxon>
        <taxon>Mucoromycota</taxon>
        <taxon>Glomeromycotina</taxon>
        <taxon>Glomeromycetes</taxon>
        <taxon>Diversisporales</taxon>
        <taxon>Gigasporaceae</taxon>
        <taxon>Racocetra</taxon>
    </lineage>
</organism>
<feature type="region of interest" description="Disordered" evidence="1">
    <location>
        <begin position="1"/>
        <end position="22"/>
    </location>
</feature>
<comment type="caution">
    <text evidence="2">The sequence shown here is derived from an EMBL/GenBank/DDBJ whole genome shotgun (WGS) entry which is preliminary data.</text>
</comment>
<proteinExistence type="predicted"/>
<dbReference type="Proteomes" id="UP000789396">
    <property type="component" value="Unassembled WGS sequence"/>
</dbReference>